<evidence type="ECO:0000313" key="2">
    <source>
        <dbReference type="EMBL" id="CAD7653082.1"/>
    </source>
</evidence>
<dbReference type="InterPro" id="IPR036249">
    <property type="entry name" value="Thioredoxin-like_sf"/>
</dbReference>
<dbReference type="Gene3D" id="3.40.30.10">
    <property type="entry name" value="Glutaredoxin"/>
    <property type="match status" value="1"/>
</dbReference>
<sequence length="107" mass="12254">MPESPPSRAVLMVAKHLNIAVNIKHVDLTKGEQLKPEFLELNPSHTIPVLVDDDLTLWESRAIMAYLCNQYAPDTQLYPHDSQQRAVIDKWLQFDLGSLYKSICDYT</sequence>
<accession>A0A7R9M616</accession>
<dbReference type="FunFam" id="3.40.30.10:FF:000034">
    <property type="entry name" value="glutathione S-transferase 1"/>
    <property type="match status" value="1"/>
</dbReference>
<dbReference type="Proteomes" id="UP000728032">
    <property type="component" value="Unassembled WGS sequence"/>
</dbReference>
<dbReference type="GO" id="GO:0004364">
    <property type="term" value="F:glutathione transferase activity"/>
    <property type="evidence" value="ECO:0007669"/>
    <property type="project" value="TreeGrafter"/>
</dbReference>
<dbReference type="SUPFAM" id="SSF47616">
    <property type="entry name" value="GST C-terminal domain-like"/>
    <property type="match status" value="1"/>
</dbReference>
<feature type="non-terminal residue" evidence="2">
    <location>
        <position position="1"/>
    </location>
</feature>
<dbReference type="PROSITE" id="PS50404">
    <property type="entry name" value="GST_NTER"/>
    <property type="match status" value="1"/>
</dbReference>
<dbReference type="SFLD" id="SFLDS00019">
    <property type="entry name" value="Glutathione_Transferase_(cytos"/>
    <property type="match status" value="1"/>
</dbReference>
<protein>
    <recommendedName>
        <fullName evidence="1">GST N-terminal domain-containing protein</fullName>
    </recommendedName>
</protein>
<feature type="domain" description="GST N-terminal" evidence="1">
    <location>
        <begin position="1"/>
        <end position="75"/>
    </location>
</feature>
<dbReference type="SUPFAM" id="SSF52833">
    <property type="entry name" value="Thioredoxin-like"/>
    <property type="match status" value="1"/>
</dbReference>
<dbReference type="AlphaFoldDB" id="A0A7R9M616"/>
<evidence type="ECO:0000313" key="3">
    <source>
        <dbReference type="Proteomes" id="UP000728032"/>
    </source>
</evidence>
<reference evidence="2" key="1">
    <citation type="submission" date="2020-11" db="EMBL/GenBank/DDBJ databases">
        <authorList>
            <person name="Tran Van P."/>
        </authorList>
    </citation>
    <scope>NUCLEOTIDE SEQUENCE</scope>
</reference>
<gene>
    <name evidence="2" type="ORF">ONB1V03_LOCUS9740</name>
</gene>
<dbReference type="InterPro" id="IPR036282">
    <property type="entry name" value="Glutathione-S-Trfase_C_sf"/>
</dbReference>
<organism evidence="2">
    <name type="scientific">Oppiella nova</name>
    <dbReference type="NCBI Taxonomy" id="334625"/>
    <lineage>
        <taxon>Eukaryota</taxon>
        <taxon>Metazoa</taxon>
        <taxon>Ecdysozoa</taxon>
        <taxon>Arthropoda</taxon>
        <taxon>Chelicerata</taxon>
        <taxon>Arachnida</taxon>
        <taxon>Acari</taxon>
        <taxon>Acariformes</taxon>
        <taxon>Sarcoptiformes</taxon>
        <taxon>Oribatida</taxon>
        <taxon>Brachypylina</taxon>
        <taxon>Oppioidea</taxon>
        <taxon>Oppiidae</taxon>
        <taxon>Oppiella</taxon>
    </lineage>
</organism>
<dbReference type="EMBL" id="CAJPVJ010006241">
    <property type="protein sequence ID" value="CAG2170269.1"/>
    <property type="molecule type" value="Genomic_DNA"/>
</dbReference>
<dbReference type="OrthoDB" id="1700726at2759"/>
<dbReference type="PANTHER" id="PTHR43969:SF9">
    <property type="entry name" value="GLUTATHIONE S TRANSFERASE D10, ISOFORM A-RELATED"/>
    <property type="match status" value="1"/>
</dbReference>
<dbReference type="InterPro" id="IPR004045">
    <property type="entry name" value="Glutathione_S-Trfase_N"/>
</dbReference>
<dbReference type="CDD" id="cd03045">
    <property type="entry name" value="GST_N_Delta_Epsilon"/>
    <property type="match status" value="1"/>
</dbReference>
<keyword evidence="3" id="KW-1185">Reference proteome</keyword>
<dbReference type="Gene3D" id="1.20.1050.10">
    <property type="match status" value="1"/>
</dbReference>
<dbReference type="SFLD" id="SFLDG00358">
    <property type="entry name" value="Main_(cytGST)"/>
    <property type="match status" value="1"/>
</dbReference>
<name>A0A7R9M616_9ACAR</name>
<proteinExistence type="predicted"/>
<dbReference type="EMBL" id="OC921066">
    <property type="protein sequence ID" value="CAD7653082.1"/>
    <property type="molecule type" value="Genomic_DNA"/>
</dbReference>
<dbReference type="InterPro" id="IPR040079">
    <property type="entry name" value="Glutathione_S-Trfase"/>
</dbReference>
<dbReference type="PANTHER" id="PTHR43969">
    <property type="entry name" value="GLUTATHIONE S TRANSFERASE D10, ISOFORM A-RELATED"/>
    <property type="match status" value="1"/>
</dbReference>
<evidence type="ECO:0000259" key="1">
    <source>
        <dbReference type="PROSITE" id="PS50404"/>
    </source>
</evidence>
<dbReference type="Pfam" id="PF13409">
    <property type="entry name" value="GST_N_2"/>
    <property type="match status" value="1"/>
</dbReference>
<dbReference type="GO" id="GO:0006749">
    <property type="term" value="P:glutathione metabolic process"/>
    <property type="evidence" value="ECO:0007669"/>
    <property type="project" value="TreeGrafter"/>
</dbReference>